<sequence length="1608" mass="169435">MSNETTIKAKIQVSGLSELEKAKSLIESLGHSEISVGGLSKLVSELNKVTETAKKAENAIKGLGEIKSSHATNALTEGLNKASEQATKLESKLKEASNVNTGSVGNKLSEGITKASESANKLKTSLKEATTVNGSSVGLKISEGLLKANASSTKIRESIRQSNQAEQELASSAQRVASAEKEAASAVQQGTRARKEAVQSERRMSQEAKKELSYLGGSSSSKQPGKIRSALREAFGMYTLGQLGANAVMAAGEGIGNLFKGGLSYISEQQASTVSWASNARSVNQLLGRKISNRQANSFAKGMVGDVGSLAAAAGNDYKMVSDAALAFYATGAGVSTAGNKKKTLQLTKDMLNLQDAGGLNDEEMGRFIQSVAKTLDQDKFTSERLNQLKQFNPNIDNYLEKAHKKRTGEKGSVKDFTGDDLVEALHMMGMAPGVSDASKRMNQSLSGVKRSVKNGLVRMTGEFEKKVGEGLNKAFGGDGKLFSRISNWFNDDKKNKAFVNRVADGTMGVVTTAGKVGKEAYKVSKDIYDVVKPYASTFITSFADEMKNIGKGISTAYDTLKGWGKKFTDLLPKGAKGKLDDIGQTFSSMAGKATAFLVTARGLSKLPIVGKGVESAIKPLLSLTSKIPVVGKGLTGIISKITGIKPQREMSAANTMQSAANTMMSAANKMNSGSSNGDYPGGISGRTNKGGRNRPGSPIYDADGNVIDFLDGEGGTFYKDSKGRTKRPFKGKGAFSGEFNPYLNWEYKPGDKLSTRMGRYHNGRTVVATPRSNKLIARGQEILDYTQNTRVGRNGLSGRFNTIKGNTLIKLGTIGSTVASSGVGRGFSFVGRGIRSGTRAVGKYGMPGMNALFTGLDVMSVLGSTKSGSLARHKGVGGALGSGIGSTIGMTAGGALGSALGPVGTAVGSMVGGMAGGWLGDKVGSWIGGKFGGSKGGKKPKPSWNQRQQSKAEAQYAKDNFISGYNDLYKQTGQKPGLSGKKAYSMLNAASKSNSKARTAAMHYQDAMNAGDTAAMAKYQKQMQKQIKKQDASDVKSATSKANSARKKADKAYSKAYKDAKRSLDSSAIGLSEKQKRKAARKMAKGDKEYQKAEKAASKAAKKRKSAIKKYEKETGEKYKSSKGGKKSSRGLKKLSKATKKVKGKNATVKAKTKGEKAVKKLSKSAKKVKNKNAKVTAKVKGDKKVSKLSKSMKKVKGNKKAKVTAKVKGDKKVSKLSKNMKKVKNKKAKVKVKTSGDKKVTKLSKNMKKVKNKKAKVKVTTTGNNKVKKLSKDLKKVKNKKAKVSASVSGSGKVKSLSRSIKKVKNKKARVTASASGAGKVKSLGNSIRQVKNKKASVSAKASGTGKVKSLSSAINAVKNKTVSVTAKVVGTGKVKALTSAINAVKGKSVNVSAKVSGTGSVRSLAAAISAVHSKHVTITATVSKSGHLATGTPGAASSFGVPALATGTPAATTNQWSSNGGTKKGVYLVNDAPGADYVEAFKTKGGLIGLFPKQRNILVPLEEGTQVLNAKETKKKFPRLEKGTKKFAMPIKFPKLAKGTPNAAKKFKTDISNSNSSVHATNHNTFNINISVNTGNTNTSPTNLANTIANAIGEKLRQQFPATEI</sequence>
<feature type="compositionally biased region" description="Basic residues" evidence="2">
    <location>
        <begin position="1161"/>
        <end position="1174"/>
    </location>
</feature>
<feature type="region of interest" description="Disordered" evidence="2">
    <location>
        <begin position="931"/>
        <end position="954"/>
    </location>
</feature>
<feature type="compositionally biased region" description="Basic residues" evidence="2">
    <location>
        <begin position="1302"/>
        <end position="1312"/>
    </location>
</feature>
<dbReference type="PATRIC" id="fig|1041521.3.peg.1381"/>
<evidence type="ECO:0000313" key="4">
    <source>
        <dbReference type="Proteomes" id="UP000003074"/>
    </source>
</evidence>
<protein>
    <submittedName>
        <fullName evidence="3">Uncharacterized protein</fullName>
    </submittedName>
</protein>
<feature type="compositionally biased region" description="Basic residues" evidence="2">
    <location>
        <begin position="1188"/>
        <end position="1207"/>
    </location>
</feature>
<dbReference type="InterPro" id="IPR050252">
    <property type="entry name" value="Beta/Gamma-Crystallin"/>
</dbReference>
<accession>F7QV47</accession>
<name>F7QV47_9LACO</name>
<comment type="caution">
    <text evidence="3">The sequence shown here is derived from an EMBL/GenBank/DDBJ whole genome shotgun (WGS) entry which is preliminary data.</text>
</comment>
<organism evidence="3 4">
    <name type="scientific">Ligilactobacillus salivarius GJ-24</name>
    <dbReference type="NCBI Taxonomy" id="1041521"/>
    <lineage>
        <taxon>Bacteria</taxon>
        <taxon>Bacillati</taxon>
        <taxon>Bacillota</taxon>
        <taxon>Bacilli</taxon>
        <taxon>Lactobacillales</taxon>
        <taxon>Lactobacillaceae</taxon>
        <taxon>Ligilactobacillus</taxon>
    </lineage>
</organism>
<proteinExistence type="predicted"/>
<feature type="compositionally biased region" description="Basic and acidic residues" evidence="2">
    <location>
        <begin position="1085"/>
        <end position="1098"/>
    </location>
</feature>
<gene>
    <name evidence="3" type="ORF">LSGJ_01376</name>
</gene>
<dbReference type="RefSeq" id="WP_003708087.1">
    <property type="nucleotide sequence ID" value="NZ_AFOI01000004.1"/>
</dbReference>
<feature type="coiled-coil region" evidence="1">
    <location>
        <begin position="39"/>
        <end position="99"/>
    </location>
</feature>
<keyword evidence="1" id="KW-0175">Coiled coil</keyword>
<feature type="compositionally biased region" description="Basic residues" evidence="2">
    <location>
        <begin position="1122"/>
        <end position="1145"/>
    </location>
</feature>
<evidence type="ECO:0000313" key="3">
    <source>
        <dbReference type="EMBL" id="EGM50828.1"/>
    </source>
</evidence>
<feature type="compositionally biased region" description="Basic and acidic residues" evidence="2">
    <location>
        <begin position="1110"/>
        <end position="1121"/>
    </location>
</feature>
<dbReference type="PANTHER" id="PTHR11818:SF42">
    <property type="entry name" value="VOLTAGE-GATED HYDROGEN CHANNEL 1"/>
    <property type="match status" value="1"/>
</dbReference>
<reference evidence="3 4" key="1">
    <citation type="journal article" date="2011" name="J. Bacteriol.">
        <title>Genome Sequence of Lactobacillus salivarius GJ-24, a Probiotic Strain Isolated from Healthy Adult Intestine.</title>
        <authorList>
            <person name="Cho Y.J."/>
            <person name="Choi J.K."/>
            <person name="Kim J.H."/>
            <person name="Lim Y.S."/>
            <person name="Ham J.S."/>
            <person name="Kang D.K."/>
            <person name="Chun J."/>
            <person name="Paik H.D."/>
            <person name="Kim G.B."/>
        </authorList>
    </citation>
    <scope>NUCLEOTIDE SEQUENCE [LARGE SCALE GENOMIC DNA]</scope>
    <source>
        <strain evidence="3 4">GJ-24</strain>
    </source>
</reference>
<evidence type="ECO:0000256" key="1">
    <source>
        <dbReference type="SAM" id="Coils"/>
    </source>
</evidence>
<feature type="region of interest" description="Disordered" evidence="2">
    <location>
        <begin position="170"/>
        <end position="224"/>
    </location>
</feature>
<feature type="region of interest" description="Disordered" evidence="2">
    <location>
        <begin position="1028"/>
        <end position="1055"/>
    </location>
</feature>
<dbReference type="PANTHER" id="PTHR11818">
    <property type="entry name" value="BETA/GAMMA CRYSTALLIN"/>
    <property type="match status" value="1"/>
</dbReference>
<dbReference type="Proteomes" id="UP000003074">
    <property type="component" value="Unassembled WGS sequence"/>
</dbReference>
<dbReference type="EMBL" id="AFOI01000004">
    <property type="protein sequence ID" value="EGM50828.1"/>
    <property type="molecule type" value="Genomic_DNA"/>
</dbReference>
<feature type="region of interest" description="Disordered" evidence="2">
    <location>
        <begin position="672"/>
        <end position="699"/>
    </location>
</feature>
<feature type="region of interest" description="Disordered" evidence="2">
    <location>
        <begin position="1299"/>
        <end position="1318"/>
    </location>
</feature>
<evidence type="ECO:0000256" key="2">
    <source>
        <dbReference type="SAM" id="MobiDB-lite"/>
    </source>
</evidence>
<feature type="region of interest" description="Disordered" evidence="2">
    <location>
        <begin position="1069"/>
        <end position="1216"/>
    </location>
</feature>
<feature type="compositionally biased region" description="Basic and acidic residues" evidence="2">
    <location>
        <begin position="193"/>
        <end position="212"/>
    </location>
</feature>